<accession>A0A1M5IGA0</accession>
<feature type="region of interest" description="Disordered" evidence="1">
    <location>
        <begin position="72"/>
        <end position="96"/>
    </location>
</feature>
<reference evidence="3" key="1">
    <citation type="submission" date="2016-11" db="EMBL/GenBank/DDBJ databases">
        <authorList>
            <person name="Varghese N."/>
            <person name="Submissions S."/>
        </authorList>
    </citation>
    <scope>NUCLEOTIDE SEQUENCE [LARGE SCALE GENOMIC DNA]</scope>
    <source>
        <strain evidence="3">DSM 9756</strain>
    </source>
</reference>
<organism evidence="2 3">
    <name type="scientific">Desulfacinum infernum DSM 9756</name>
    <dbReference type="NCBI Taxonomy" id="1121391"/>
    <lineage>
        <taxon>Bacteria</taxon>
        <taxon>Pseudomonadati</taxon>
        <taxon>Thermodesulfobacteriota</taxon>
        <taxon>Syntrophobacteria</taxon>
        <taxon>Syntrophobacterales</taxon>
        <taxon>Syntrophobacteraceae</taxon>
        <taxon>Desulfacinum</taxon>
    </lineage>
</organism>
<protein>
    <submittedName>
        <fullName evidence="2">Uncharacterized protein</fullName>
    </submittedName>
</protein>
<dbReference type="OrthoDB" id="9946428at2"/>
<name>A0A1M5IGA0_9BACT</name>
<gene>
    <name evidence="2" type="ORF">SAMN02745206_03589</name>
</gene>
<evidence type="ECO:0000313" key="2">
    <source>
        <dbReference type="EMBL" id="SHG27245.1"/>
    </source>
</evidence>
<feature type="compositionally biased region" description="Acidic residues" evidence="1">
    <location>
        <begin position="79"/>
        <end position="92"/>
    </location>
</feature>
<dbReference type="EMBL" id="FQVB01000056">
    <property type="protein sequence ID" value="SHG27245.1"/>
    <property type="molecule type" value="Genomic_DNA"/>
</dbReference>
<evidence type="ECO:0000256" key="1">
    <source>
        <dbReference type="SAM" id="MobiDB-lite"/>
    </source>
</evidence>
<proteinExistence type="predicted"/>
<evidence type="ECO:0000313" key="3">
    <source>
        <dbReference type="Proteomes" id="UP000184076"/>
    </source>
</evidence>
<sequence length="108" mass="12220">MKTMRTTLRLSEEAYKIIMRLPPKVRTKTVSEIIIRADARGWINEIKARETKAILQSVGLSVEDVLALHVGENLPPFPPEDDEGDLPPESEEPILGSLQERLDKLIDF</sequence>
<dbReference type="RefSeq" id="WP_073041976.1">
    <property type="nucleotide sequence ID" value="NZ_FQVB01000056.1"/>
</dbReference>
<keyword evidence="3" id="KW-1185">Reference proteome</keyword>
<dbReference type="Proteomes" id="UP000184076">
    <property type="component" value="Unassembled WGS sequence"/>
</dbReference>
<dbReference type="AlphaFoldDB" id="A0A1M5IGA0"/>